<evidence type="ECO:0000256" key="13">
    <source>
        <dbReference type="RuleBase" id="RU000461"/>
    </source>
</evidence>
<evidence type="ECO:0000256" key="8">
    <source>
        <dbReference type="ARBA" id="ARBA00023002"/>
    </source>
</evidence>
<evidence type="ECO:0000256" key="11">
    <source>
        <dbReference type="ARBA" id="ARBA00023136"/>
    </source>
</evidence>
<evidence type="ECO:0000256" key="9">
    <source>
        <dbReference type="ARBA" id="ARBA00023004"/>
    </source>
</evidence>
<dbReference type="InterPro" id="IPR001128">
    <property type="entry name" value="Cyt_P450"/>
</dbReference>
<evidence type="ECO:0000256" key="6">
    <source>
        <dbReference type="ARBA" id="ARBA00022723"/>
    </source>
</evidence>
<evidence type="ECO:0000313" key="15">
    <source>
        <dbReference type="Proteomes" id="UP000054007"/>
    </source>
</evidence>
<keyword evidence="11" id="KW-0472">Membrane</keyword>
<evidence type="ECO:0000256" key="7">
    <source>
        <dbReference type="ARBA" id="ARBA00022989"/>
    </source>
</evidence>
<dbReference type="STRING" id="1314674.A0A0D7AVZ0"/>
<dbReference type="GO" id="GO:0016705">
    <property type="term" value="F:oxidoreductase activity, acting on paired donors, with incorporation or reduction of molecular oxygen"/>
    <property type="evidence" value="ECO:0007669"/>
    <property type="project" value="InterPro"/>
</dbReference>
<dbReference type="InterPro" id="IPR017972">
    <property type="entry name" value="Cyt_P450_CS"/>
</dbReference>
<comment type="similarity">
    <text evidence="3 13">Belongs to the cytochrome P450 family.</text>
</comment>
<evidence type="ECO:0000256" key="4">
    <source>
        <dbReference type="ARBA" id="ARBA00022617"/>
    </source>
</evidence>
<feature type="binding site" description="axial binding residue" evidence="12">
    <location>
        <position position="40"/>
    </location>
    <ligand>
        <name>heme</name>
        <dbReference type="ChEBI" id="CHEBI:30413"/>
    </ligand>
    <ligandPart>
        <name>Fe</name>
        <dbReference type="ChEBI" id="CHEBI:18248"/>
    </ligandPart>
</feature>
<evidence type="ECO:0000256" key="5">
    <source>
        <dbReference type="ARBA" id="ARBA00022692"/>
    </source>
</evidence>
<dbReference type="PANTHER" id="PTHR46300">
    <property type="entry name" value="P450, PUTATIVE (EUROFUNG)-RELATED-RELATED"/>
    <property type="match status" value="1"/>
</dbReference>
<dbReference type="InterPro" id="IPR036396">
    <property type="entry name" value="Cyt_P450_sf"/>
</dbReference>
<keyword evidence="9 12" id="KW-0408">Iron</keyword>
<evidence type="ECO:0000256" key="2">
    <source>
        <dbReference type="ARBA" id="ARBA00004167"/>
    </source>
</evidence>
<comment type="cofactor">
    <cofactor evidence="1 12">
        <name>heme</name>
        <dbReference type="ChEBI" id="CHEBI:30413"/>
    </cofactor>
</comment>
<evidence type="ECO:0000256" key="10">
    <source>
        <dbReference type="ARBA" id="ARBA00023033"/>
    </source>
</evidence>
<keyword evidence="4 12" id="KW-0349">Heme</keyword>
<reference evidence="14 15" key="1">
    <citation type="journal article" date="2015" name="Fungal Genet. Biol.">
        <title>Evolution of novel wood decay mechanisms in Agaricales revealed by the genome sequences of Fistulina hepatica and Cylindrobasidium torrendii.</title>
        <authorList>
            <person name="Floudas D."/>
            <person name="Held B.W."/>
            <person name="Riley R."/>
            <person name="Nagy L.G."/>
            <person name="Koehler G."/>
            <person name="Ransdell A.S."/>
            <person name="Younus H."/>
            <person name="Chow J."/>
            <person name="Chiniquy J."/>
            <person name="Lipzen A."/>
            <person name="Tritt A."/>
            <person name="Sun H."/>
            <person name="Haridas S."/>
            <person name="LaButti K."/>
            <person name="Ohm R.A."/>
            <person name="Kues U."/>
            <person name="Blanchette R.A."/>
            <person name="Grigoriev I.V."/>
            <person name="Minto R.E."/>
            <person name="Hibbett D.S."/>
        </authorList>
    </citation>
    <scope>NUCLEOTIDE SEQUENCE [LARGE SCALE GENOMIC DNA]</scope>
    <source>
        <strain evidence="14 15">FP15055 ss-10</strain>
    </source>
</reference>
<keyword evidence="7" id="KW-1133">Transmembrane helix</keyword>
<dbReference type="AlphaFoldDB" id="A0A0D7AVZ0"/>
<gene>
    <name evidence="14" type="ORF">CYLTODRAFT_362891</name>
</gene>
<proteinExistence type="inferred from homology"/>
<protein>
    <submittedName>
        <fullName evidence="14">Cytochrome P450</fullName>
    </submittedName>
</protein>
<dbReference type="EMBL" id="KN880944">
    <property type="protein sequence ID" value="KIY61441.1"/>
    <property type="molecule type" value="Genomic_DNA"/>
</dbReference>
<accession>A0A0D7AVZ0</accession>
<evidence type="ECO:0000313" key="14">
    <source>
        <dbReference type="EMBL" id="KIY61441.1"/>
    </source>
</evidence>
<dbReference type="PROSITE" id="PS00086">
    <property type="entry name" value="CYTOCHROME_P450"/>
    <property type="match status" value="1"/>
</dbReference>
<comment type="subcellular location">
    <subcellularLocation>
        <location evidence="2">Membrane</location>
        <topology evidence="2">Single-pass membrane protein</topology>
    </subcellularLocation>
</comment>
<keyword evidence="5" id="KW-0812">Transmembrane</keyword>
<evidence type="ECO:0000256" key="3">
    <source>
        <dbReference type="ARBA" id="ARBA00010617"/>
    </source>
</evidence>
<evidence type="ECO:0000256" key="12">
    <source>
        <dbReference type="PIRSR" id="PIRSR602403-1"/>
    </source>
</evidence>
<dbReference type="SUPFAM" id="SSF48264">
    <property type="entry name" value="Cytochrome P450"/>
    <property type="match status" value="1"/>
</dbReference>
<dbReference type="GO" id="GO:0020037">
    <property type="term" value="F:heme binding"/>
    <property type="evidence" value="ECO:0007669"/>
    <property type="project" value="InterPro"/>
</dbReference>
<dbReference type="GO" id="GO:0016020">
    <property type="term" value="C:membrane"/>
    <property type="evidence" value="ECO:0007669"/>
    <property type="project" value="UniProtKB-SubCell"/>
</dbReference>
<dbReference type="InterPro" id="IPR002403">
    <property type="entry name" value="Cyt_P450_E_grp-IV"/>
</dbReference>
<feature type="non-terminal residue" evidence="14">
    <location>
        <position position="1"/>
    </location>
</feature>
<dbReference type="InterPro" id="IPR050364">
    <property type="entry name" value="Cytochrome_P450_fung"/>
</dbReference>
<dbReference type="OrthoDB" id="2789670at2759"/>
<dbReference type="GO" id="GO:0004497">
    <property type="term" value="F:monooxygenase activity"/>
    <property type="evidence" value="ECO:0007669"/>
    <property type="project" value="UniProtKB-KW"/>
</dbReference>
<dbReference type="GO" id="GO:0005506">
    <property type="term" value="F:iron ion binding"/>
    <property type="evidence" value="ECO:0007669"/>
    <property type="project" value="InterPro"/>
</dbReference>
<keyword evidence="15" id="KW-1185">Reference proteome</keyword>
<keyword evidence="6 12" id="KW-0479">Metal-binding</keyword>
<dbReference type="PANTHER" id="PTHR46300:SF2">
    <property type="entry name" value="CYTOCHROME P450 MONOOXYGENASE ALNH-RELATED"/>
    <property type="match status" value="1"/>
</dbReference>
<dbReference type="Proteomes" id="UP000054007">
    <property type="component" value="Unassembled WGS sequence"/>
</dbReference>
<sequence>AILHDPLVYKDPAQFNPERFMGSSPEPYPGAAFGWGRRICPGRYFASNTVFSLMASLIWAYDILPPEDGSLPDSMAYTNKSLA</sequence>
<keyword evidence="8 13" id="KW-0560">Oxidoreductase</keyword>
<dbReference type="Pfam" id="PF00067">
    <property type="entry name" value="p450"/>
    <property type="match status" value="1"/>
</dbReference>
<dbReference type="PRINTS" id="PR00465">
    <property type="entry name" value="EP450IV"/>
</dbReference>
<evidence type="ECO:0000256" key="1">
    <source>
        <dbReference type="ARBA" id="ARBA00001971"/>
    </source>
</evidence>
<organism evidence="14 15">
    <name type="scientific">Cylindrobasidium torrendii FP15055 ss-10</name>
    <dbReference type="NCBI Taxonomy" id="1314674"/>
    <lineage>
        <taxon>Eukaryota</taxon>
        <taxon>Fungi</taxon>
        <taxon>Dikarya</taxon>
        <taxon>Basidiomycota</taxon>
        <taxon>Agaricomycotina</taxon>
        <taxon>Agaricomycetes</taxon>
        <taxon>Agaricomycetidae</taxon>
        <taxon>Agaricales</taxon>
        <taxon>Marasmiineae</taxon>
        <taxon>Physalacriaceae</taxon>
        <taxon>Cylindrobasidium</taxon>
    </lineage>
</organism>
<keyword evidence="10 13" id="KW-0503">Monooxygenase</keyword>
<name>A0A0D7AVZ0_9AGAR</name>
<dbReference type="Gene3D" id="1.10.630.10">
    <property type="entry name" value="Cytochrome P450"/>
    <property type="match status" value="1"/>
</dbReference>